<accession>A0A484ME01</accession>
<evidence type="ECO:0000313" key="3">
    <source>
        <dbReference type="Proteomes" id="UP000595140"/>
    </source>
</evidence>
<dbReference type="OrthoDB" id="1741802at2759"/>
<keyword evidence="3" id="KW-1185">Reference proteome</keyword>
<evidence type="ECO:0000313" key="2">
    <source>
        <dbReference type="EMBL" id="VFQ86972.1"/>
    </source>
</evidence>
<feature type="compositionally biased region" description="Basic and acidic residues" evidence="1">
    <location>
        <begin position="134"/>
        <end position="149"/>
    </location>
</feature>
<dbReference type="PANTHER" id="PTHR33116:SF78">
    <property type="entry name" value="OS12G0587133 PROTEIN"/>
    <property type="match status" value="1"/>
</dbReference>
<name>A0A484ME01_9ASTE</name>
<proteinExistence type="predicted"/>
<protein>
    <recommendedName>
        <fullName evidence="4">Reverse transcriptase domain-containing protein</fullName>
    </recommendedName>
</protein>
<dbReference type="PANTHER" id="PTHR33116">
    <property type="entry name" value="REVERSE TRANSCRIPTASE ZINC-BINDING DOMAIN-CONTAINING PROTEIN-RELATED-RELATED"/>
    <property type="match status" value="1"/>
</dbReference>
<feature type="compositionally biased region" description="Polar residues" evidence="1">
    <location>
        <begin position="108"/>
        <end position="117"/>
    </location>
</feature>
<dbReference type="Proteomes" id="UP000595140">
    <property type="component" value="Unassembled WGS sequence"/>
</dbReference>
<evidence type="ECO:0000256" key="1">
    <source>
        <dbReference type="SAM" id="MobiDB-lite"/>
    </source>
</evidence>
<sequence length="834" mass="94966">MFQPVEYERIPKYCTACFKQGHDNSSCNTLTPSQPEQRTVVVVPQPSTTAPTTTQPSRRRRSRSWVRRQREGKGIAIDDAELVLAMSNTFDALGDMPVDSHEVCGLNNAASSIPSNSVRREDDECSSQTSDGSTGDHFEDPTDIARDLAARGLSRARQAPTTKGKTAKNARKATEHKTGIPAPRRDVLSKLRILLKLHTPVLLGILEPMKAPSQIDYYRTLLGFTGAKCGANDQIWLFWNFDIAPSIHFISHFAQSLTFSFSHPSFPNPLWLSVVYAKCKYRDREPLWEYLRETHAALPADMAWGWWVISTVCSIPRRRKEAGRMLQSNIGLLLNVWRIVNWLILLLLGRIIPGSTTEWAAWRFGAGLTDCCLTSRGWICSLVWCITWIELDLIMLLCWWSVSLMNVLLHGLSLSLMLKVLEQDVRDIELQLQTDSSDETYIEFKRRSALLKHQYRIEDDFWRQKAHAKWVTDGERNSGYFHSVVKNRRRKLYIHRIQDDHGQWVTERAAIATQAITFFQAMFTADPSVTASALDMIPRLVIDDDNAHQCAVPEMEEVKTAVFAMDSRSAAGPDGFTGAFYKAAWTIICMDLLAMPRDAPHIHHLAYADDIVIFTSARGDTLERVRAVLHSYEQISGQAVSFPKGAFYMHPKALAPVLERVRDTLGCSLDVLPFTYLGCPIYHGRKRIHYFEPVLKKMRDKTQDTIWTAFMRAKYCSRVHPVSKQRVNADSHTWKRMLDVRAVVEPVIRWRVLSGTSNFWWDTWSGLGALHRQVDGCSGYWTDGVGDMYRSDFMIDHDALPPDLLRQLRLEPPSLVSDHVDIPALPLRGLRLRE</sequence>
<gene>
    <name evidence="2" type="ORF">CCAM_LOCUS28748</name>
</gene>
<feature type="region of interest" description="Disordered" evidence="1">
    <location>
        <begin position="108"/>
        <end position="177"/>
    </location>
</feature>
<feature type="region of interest" description="Disordered" evidence="1">
    <location>
        <begin position="43"/>
        <end position="70"/>
    </location>
</feature>
<organism evidence="2 3">
    <name type="scientific">Cuscuta campestris</name>
    <dbReference type="NCBI Taxonomy" id="132261"/>
    <lineage>
        <taxon>Eukaryota</taxon>
        <taxon>Viridiplantae</taxon>
        <taxon>Streptophyta</taxon>
        <taxon>Embryophyta</taxon>
        <taxon>Tracheophyta</taxon>
        <taxon>Spermatophyta</taxon>
        <taxon>Magnoliopsida</taxon>
        <taxon>eudicotyledons</taxon>
        <taxon>Gunneridae</taxon>
        <taxon>Pentapetalae</taxon>
        <taxon>asterids</taxon>
        <taxon>lamiids</taxon>
        <taxon>Solanales</taxon>
        <taxon>Convolvulaceae</taxon>
        <taxon>Cuscuteae</taxon>
        <taxon>Cuscuta</taxon>
        <taxon>Cuscuta subgen. Grammica</taxon>
        <taxon>Cuscuta sect. Cleistogrammica</taxon>
    </lineage>
</organism>
<evidence type="ECO:0008006" key="4">
    <source>
        <dbReference type="Google" id="ProtNLM"/>
    </source>
</evidence>
<feature type="compositionally biased region" description="Basic residues" evidence="1">
    <location>
        <begin position="57"/>
        <end position="67"/>
    </location>
</feature>
<feature type="compositionally biased region" description="Low complexity" evidence="1">
    <location>
        <begin position="43"/>
        <end position="56"/>
    </location>
</feature>
<reference evidence="2 3" key="1">
    <citation type="submission" date="2018-04" db="EMBL/GenBank/DDBJ databases">
        <authorList>
            <person name="Vogel A."/>
        </authorList>
    </citation>
    <scope>NUCLEOTIDE SEQUENCE [LARGE SCALE GENOMIC DNA]</scope>
</reference>
<dbReference type="AlphaFoldDB" id="A0A484ME01"/>
<dbReference type="EMBL" id="OOIL02003291">
    <property type="protein sequence ID" value="VFQ86972.1"/>
    <property type="molecule type" value="Genomic_DNA"/>
</dbReference>